<dbReference type="AlphaFoldDB" id="A0A7K2IXY2"/>
<dbReference type="InterPro" id="IPR042099">
    <property type="entry name" value="ANL_N_sf"/>
</dbReference>
<protein>
    <submittedName>
        <fullName evidence="6">AMP-binding protein</fullName>
    </submittedName>
</protein>
<dbReference type="PROSITE" id="PS00455">
    <property type="entry name" value="AMP_BINDING"/>
    <property type="match status" value="1"/>
</dbReference>
<evidence type="ECO:0000256" key="2">
    <source>
        <dbReference type="ARBA" id="ARBA00022598"/>
    </source>
</evidence>
<dbReference type="Gene3D" id="3.40.50.12780">
    <property type="entry name" value="N-terminal domain of ligase-like"/>
    <property type="match status" value="1"/>
</dbReference>
<dbReference type="InterPro" id="IPR000873">
    <property type="entry name" value="AMP-dep_synth/lig_dom"/>
</dbReference>
<dbReference type="SUPFAM" id="SSF56801">
    <property type="entry name" value="Acetyl-CoA synthetase-like"/>
    <property type="match status" value="1"/>
</dbReference>
<dbReference type="CDD" id="cd04433">
    <property type="entry name" value="AFD_class_I"/>
    <property type="match status" value="1"/>
</dbReference>
<dbReference type="PANTHER" id="PTHR24096">
    <property type="entry name" value="LONG-CHAIN-FATTY-ACID--COA LIGASE"/>
    <property type="match status" value="1"/>
</dbReference>
<dbReference type="Pfam" id="PF00501">
    <property type="entry name" value="AMP-binding"/>
    <property type="match status" value="1"/>
</dbReference>
<keyword evidence="2" id="KW-0436">Ligase</keyword>
<feature type="domain" description="AMP-dependent synthetase/ligase" evidence="4">
    <location>
        <begin position="12"/>
        <end position="364"/>
    </location>
</feature>
<dbReference type="PANTHER" id="PTHR24096:SF149">
    <property type="entry name" value="AMP-BINDING DOMAIN-CONTAINING PROTEIN-RELATED"/>
    <property type="match status" value="1"/>
</dbReference>
<dbReference type="InterPro" id="IPR020845">
    <property type="entry name" value="AMP-binding_CS"/>
</dbReference>
<dbReference type="Pfam" id="PF13193">
    <property type="entry name" value="AMP-binding_C"/>
    <property type="match status" value="1"/>
</dbReference>
<name>A0A7K2IXY2_9ACTN</name>
<proteinExistence type="inferred from homology"/>
<dbReference type="Gene3D" id="3.30.300.30">
    <property type="match status" value="1"/>
</dbReference>
<organism evidence="6 7">
    <name type="scientific">Nocardiopsis alba</name>
    <dbReference type="NCBI Taxonomy" id="53437"/>
    <lineage>
        <taxon>Bacteria</taxon>
        <taxon>Bacillati</taxon>
        <taxon>Actinomycetota</taxon>
        <taxon>Actinomycetes</taxon>
        <taxon>Streptosporangiales</taxon>
        <taxon>Nocardiopsidaceae</taxon>
        <taxon>Nocardiopsis</taxon>
    </lineage>
</organism>
<evidence type="ECO:0000256" key="3">
    <source>
        <dbReference type="SAM" id="MobiDB-lite"/>
    </source>
</evidence>
<feature type="compositionally biased region" description="Basic and acidic residues" evidence="3">
    <location>
        <begin position="9"/>
        <end position="22"/>
    </location>
</feature>
<evidence type="ECO:0000313" key="7">
    <source>
        <dbReference type="Proteomes" id="UP000467124"/>
    </source>
</evidence>
<dbReference type="GO" id="GO:0016405">
    <property type="term" value="F:CoA-ligase activity"/>
    <property type="evidence" value="ECO:0007669"/>
    <property type="project" value="TreeGrafter"/>
</dbReference>
<dbReference type="EMBL" id="WWHY01000001">
    <property type="protein sequence ID" value="MYR34860.1"/>
    <property type="molecule type" value="Genomic_DNA"/>
</dbReference>
<evidence type="ECO:0000313" key="6">
    <source>
        <dbReference type="EMBL" id="MYR34860.1"/>
    </source>
</evidence>
<dbReference type="Proteomes" id="UP000467124">
    <property type="component" value="Unassembled WGS sequence"/>
</dbReference>
<comment type="similarity">
    <text evidence="1">Belongs to the ATP-dependent AMP-binding enzyme family.</text>
</comment>
<evidence type="ECO:0000256" key="1">
    <source>
        <dbReference type="ARBA" id="ARBA00006432"/>
    </source>
</evidence>
<evidence type="ECO:0000259" key="4">
    <source>
        <dbReference type="Pfam" id="PF00501"/>
    </source>
</evidence>
<dbReference type="InterPro" id="IPR045851">
    <property type="entry name" value="AMP-bd_C_sf"/>
</dbReference>
<accession>A0A7K2IXY2</accession>
<comment type="caution">
    <text evidence="6">The sequence shown here is derived from an EMBL/GenBank/DDBJ whole genome shotgun (WGS) entry which is preliminary data.</text>
</comment>
<evidence type="ECO:0000259" key="5">
    <source>
        <dbReference type="Pfam" id="PF13193"/>
    </source>
</evidence>
<dbReference type="RefSeq" id="WP_161111751.1">
    <property type="nucleotide sequence ID" value="NZ_JBHYPC010000005.1"/>
</dbReference>
<feature type="domain" description="AMP-binding enzyme C-terminal" evidence="5">
    <location>
        <begin position="414"/>
        <end position="482"/>
    </location>
</feature>
<gene>
    <name evidence="6" type="ORF">GTW20_22030</name>
</gene>
<reference evidence="6 7" key="1">
    <citation type="journal article" date="2019" name="Nat. Commun.">
        <title>The antimicrobial potential of Streptomyces from insect microbiomes.</title>
        <authorList>
            <person name="Chevrette M.G."/>
            <person name="Carlson C.M."/>
            <person name="Ortega H.E."/>
            <person name="Thomas C."/>
            <person name="Ananiev G.E."/>
            <person name="Barns K.J."/>
            <person name="Book A.J."/>
            <person name="Cagnazzo J."/>
            <person name="Carlos C."/>
            <person name="Flanigan W."/>
            <person name="Grubbs K.J."/>
            <person name="Horn H.A."/>
            <person name="Hoffmann F.M."/>
            <person name="Klassen J.L."/>
            <person name="Knack J.J."/>
            <person name="Lewin G.R."/>
            <person name="McDonald B.R."/>
            <person name="Muller L."/>
            <person name="Melo W.G.P."/>
            <person name="Pinto-Tomas A.A."/>
            <person name="Schmitz A."/>
            <person name="Wendt-Pienkowski E."/>
            <person name="Wildman S."/>
            <person name="Zhao M."/>
            <person name="Zhang F."/>
            <person name="Bugni T.S."/>
            <person name="Andes D.R."/>
            <person name="Pupo M.T."/>
            <person name="Currie C.R."/>
        </authorList>
    </citation>
    <scope>NUCLEOTIDE SEQUENCE [LARGE SCALE GENOMIC DNA]</scope>
    <source>
        <strain evidence="6 7">SID5840</strain>
    </source>
</reference>
<feature type="region of interest" description="Disordered" evidence="3">
    <location>
        <begin position="1"/>
        <end position="22"/>
    </location>
</feature>
<dbReference type="InterPro" id="IPR025110">
    <property type="entry name" value="AMP-bd_C"/>
</dbReference>
<sequence>MTRLIRPLSADRERPALHDARGTTRAGEAVDLIHRLARALVELGHGPGRVAALLGSASTRTYLASHALELTGGGQVELPAALPADQQRALIGECGVEPVLADPEAVPDHVLRAISGIPGVRLWTLGPADVGSDLMAVDASSEPLESGARIGDPSRLTLTGGTTGRSKVVLRRFSKPGEGRAAWLVRMARESPEPMIVLKTGRLTGLGRTMADAAVAAGGRFVCAPGFDPEQVCAFIAEYRVTHLVLAPHELELLVEHPATAGADLSSLRFVLSATAATPPALLRRASEVLGPIVHPTYGQTESGLISLLSPRDQVEGDDAALRSCGRPLEGARVQVRDADLRPVATGRRGRVWVSTPNRMDEYWGRPEATARALVEGWVDTGDIGFLDERGMLTILGRASEAMRVRGVEVHAPEIDLVLRDHPAVRSCVSFDAPGPDGPELCTAVVPESDESVSERELLEWMAERPGPTPDSVLFVERLPLTYANEPCRRTLRSWFAGRPTPVGR</sequence>